<keyword evidence="2" id="KW-1185">Reference proteome</keyword>
<reference evidence="1 2" key="1">
    <citation type="submission" date="2019-12" db="EMBL/GenBank/DDBJ databases">
        <title>Whole-genome analyses of novel actinobacteria.</title>
        <authorList>
            <person name="Sahin N."/>
            <person name="Saygin H."/>
        </authorList>
    </citation>
    <scope>NUCLEOTIDE SEQUENCE [LARGE SCALE GENOMIC DNA]</scope>
    <source>
        <strain evidence="1 2">KC615</strain>
    </source>
</reference>
<dbReference type="EMBL" id="WUUL01000003">
    <property type="protein sequence ID" value="MXQ53169.1"/>
    <property type="molecule type" value="Genomic_DNA"/>
</dbReference>
<dbReference type="Proteomes" id="UP000430692">
    <property type="component" value="Unassembled WGS sequence"/>
</dbReference>
<sequence length="116" mass="13255">MELKYVIRTTVVIFPGDKETPELKKYMTFCVVDPIGQDHFECFKLILFEECDGRIVREEFPNVFPKVSYCGEMRNLTFNTSLGPISTNPASWGSNPLETLDPNDYEIVDGNLVDKP</sequence>
<accession>A0A6I4VNF5</accession>
<proteinExistence type="predicted"/>
<evidence type="ECO:0000313" key="1">
    <source>
        <dbReference type="EMBL" id="MXQ53169.1"/>
    </source>
</evidence>
<name>A0A6I4VNF5_9BACL</name>
<comment type="caution">
    <text evidence="1">The sequence shown here is derived from an EMBL/GenBank/DDBJ whole genome shotgun (WGS) entry which is preliminary data.</text>
</comment>
<dbReference type="AlphaFoldDB" id="A0A6I4VNF5"/>
<organism evidence="1 2">
    <name type="scientific">Shimazuella alba</name>
    <dbReference type="NCBI Taxonomy" id="2690964"/>
    <lineage>
        <taxon>Bacteria</taxon>
        <taxon>Bacillati</taxon>
        <taxon>Bacillota</taxon>
        <taxon>Bacilli</taxon>
        <taxon>Bacillales</taxon>
        <taxon>Thermoactinomycetaceae</taxon>
        <taxon>Shimazuella</taxon>
    </lineage>
</organism>
<dbReference type="RefSeq" id="WP_160800533.1">
    <property type="nucleotide sequence ID" value="NZ_WUUL01000003.1"/>
</dbReference>
<evidence type="ECO:0000313" key="2">
    <source>
        <dbReference type="Proteomes" id="UP000430692"/>
    </source>
</evidence>
<protein>
    <submittedName>
        <fullName evidence="1">Uncharacterized protein</fullName>
    </submittedName>
</protein>
<gene>
    <name evidence="1" type="ORF">GSM42_05360</name>
</gene>